<reference evidence="1 2" key="1">
    <citation type="submission" date="2016-10" db="EMBL/GenBank/DDBJ databases">
        <title>Rodentibacter gen. nov. and new species.</title>
        <authorList>
            <person name="Christensen H."/>
        </authorList>
    </citation>
    <scope>NUCLEOTIDE SEQUENCE [LARGE SCALE GENOMIC DNA]</scope>
    <source>
        <strain evidence="1 2">Ppn157</strain>
    </source>
</reference>
<name>A0A1V3LAZ0_9PAST</name>
<dbReference type="InterPro" id="IPR026365">
    <property type="entry name" value="BcepMu_gp16"/>
</dbReference>
<dbReference type="InterPro" id="IPR010982">
    <property type="entry name" value="Lambda_DNA-bd_dom_sf"/>
</dbReference>
<proteinExistence type="predicted"/>
<organism evidence="1 2">
    <name type="scientific">Rodentibacter ratti</name>
    <dbReference type="NCBI Taxonomy" id="1906745"/>
    <lineage>
        <taxon>Bacteria</taxon>
        <taxon>Pseudomonadati</taxon>
        <taxon>Pseudomonadota</taxon>
        <taxon>Gammaproteobacteria</taxon>
        <taxon>Pasteurellales</taxon>
        <taxon>Pasteurellaceae</taxon>
        <taxon>Rodentibacter</taxon>
    </lineage>
</organism>
<sequence length="62" mass="7443">MQKRTRDEVRLWLRELNITQAEWGRRNGYTSNEISRVLNGKSKCLYGREREIAIKLNIHLDN</sequence>
<accession>A0A1V3LAZ0</accession>
<dbReference type="NCBIfam" id="TIGR04111">
    <property type="entry name" value="BcepMu_gp16"/>
    <property type="match status" value="1"/>
</dbReference>
<keyword evidence="1" id="KW-0238">DNA-binding</keyword>
<comment type="caution">
    <text evidence="1">The sequence shown here is derived from an EMBL/GenBank/DDBJ whole genome shotgun (WGS) entry which is preliminary data.</text>
</comment>
<dbReference type="RefSeq" id="WP_077475320.1">
    <property type="nucleotide sequence ID" value="NZ_MLAH01000012.1"/>
</dbReference>
<dbReference type="AlphaFoldDB" id="A0A1V3LAZ0"/>
<protein>
    <submittedName>
        <fullName evidence="1">DNA-binding protein</fullName>
    </submittedName>
</protein>
<dbReference type="SUPFAM" id="SSF47413">
    <property type="entry name" value="lambda repressor-like DNA-binding domains"/>
    <property type="match status" value="1"/>
</dbReference>
<gene>
    <name evidence="1" type="ORF">BKG93_02450</name>
</gene>
<dbReference type="EMBL" id="MLAH01000012">
    <property type="protein sequence ID" value="OOF86741.1"/>
    <property type="molecule type" value="Genomic_DNA"/>
</dbReference>
<evidence type="ECO:0000313" key="2">
    <source>
        <dbReference type="Proteomes" id="UP000189549"/>
    </source>
</evidence>
<dbReference type="GO" id="GO:0003677">
    <property type="term" value="F:DNA binding"/>
    <property type="evidence" value="ECO:0007669"/>
    <property type="project" value="UniProtKB-KW"/>
</dbReference>
<dbReference type="Proteomes" id="UP000189549">
    <property type="component" value="Unassembled WGS sequence"/>
</dbReference>
<evidence type="ECO:0000313" key="1">
    <source>
        <dbReference type="EMBL" id="OOF86741.1"/>
    </source>
</evidence>